<dbReference type="GO" id="GO:0004601">
    <property type="term" value="F:peroxidase activity"/>
    <property type="evidence" value="ECO:0007669"/>
    <property type="project" value="UniProtKB-KW"/>
</dbReference>
<dbReference type="SUPFAM" id="SSF48317">
    <property type="entry name" value="Acid phosphatase/Vanadium-dependent haloperoxidase"/>
    <property type="match status" value="1"/>
</dbReference>
<keyword evidence="4 6" id="KW-1133">Transmembrane helix</keyword>
<dbReference type="GO" id="GO:0046839">
    <property type="term" value="P:phospholipid dephosphorylation"/>
    <property type="evidence" value="ECO:0007669"/>
    <property type="project" value="TreeGrafter"/>
</dbReference>
<dbReference type="GO" id="GO:0006644">
    <property type="term" value="P:phospholipid metabolic process"/>
    <property type="evidence" value="ECO:0007669"/>
    <property type="project" value="InterPro"/>
</dbReference>
<name>I0YPQ2_COCSC</name>
<keyword evidence="5 6" id="KW-0472">Membrane</keyword>
<evidence type="ECO:0000256" key="6">
    <source>
        <dbReference type="SAM" id="Phobius"/>
    </source>
</evidence>
<comment type="caution">
    <text evidence="8">The sequence shown here is derived from an EMBL/GenBank/DDBJ whole genome shotgun (WGS) entry which is preliminary data.</text>
</comment>
<dbReference type="EMBL" id="AGSI01000015">
    <property type="protein sequence ID" value="EIE20371.1"/>
    <property type="molecule type" value="Genomic_DNA"/>
</dbReference>
<gene>
    <name evidence="8" type="ORF">COCSUDRAFT_67333</name>
</gene>
<dbReference type="InterPro" id="IPR036938">
    <property type="entry name" value="PAP2/HPO_sf"/>
</dbReference>
<evidence type="ECO:0000256" key="1">
    <source>
        <dbReference type="ARBA" id="ARBA00004141"/>
    </source>
</evidence>
<evidence type="ECO:0000256" key="5">
    <source>
        <dbReference type="ARBA" id="ARBA00023136"/>
    </source>
</evidence>
<feature type="transmembrane region" description="Helical" evidence="6">
    <location>
        <begin position="299"/>
        <end position="318"/>
    </location>
</feature>
<comment type="subcellular location">
    <subcellularLocation>
        <location evidence="1">Membrane</location>
        <topology evidence="1">Multi-pass membrane protein</topology>
    </subcellularLocation>
</comment>
<dbReference type="InterPro" id="IPR043216">
    <property type="entry name" value="PAP-like"/>
</dbReference>
<feature type="transmembrane region" description="Helical" evidence="6">
    <location>
        <begin position="57"/>
        <end position="77"/>
    </location>
</feature>
<organism evidence="8 9">
    <name type="scientific">Coccomyxa subellipsoidea (strain C-169)</name>
    <name type="common">Green microalga</name>
    <dbReference type="NCBI Taxonomy" id="574566"/>
    <lineage>
        <taxon>Eukaryota</taxon>
        <taxon>Viridiplantae</taxon>
        <taxon>Chlorophyta</taxon>
        <taxon>core chlorophytes</taxon>
        <taxon>Trebouxiophyceae</taxon>
        <taxon>Trebouxiophyceae incertae sedis</taxon>
        <taxon>Coccomyxaceae</taxon>
        <taxon>Coccomyxa</taxon>
        <taxon>Coccomyxa subellipsoidea</taxon>
    </lineage>
</organism>
<dbReference type="OrthoDB" id="10030083at2759"/>
<dbReference type="PANTHER" id="PTHR10165">
    <property type="entry name" value="LIPID PHOSPHATE PHOSPHATASE"/>
    <property type="match status" value="1"/>
</dbReference>
<proteinExistence type="inferred from homology"/>
<feature type="transmembrane region" description="Helical" evidence="6">
    <location>
        <begin position="139"/>
        <end position="162"/>
    </location>
</feature>
<comment type="similarity">
    <text evidence="2">Belongs to the PA-phosphatase related phosphoesterase family.</text>
</comment>
<dbReference type="KEGG" id="csl:COCSUDRAFT_67333"/>
<evidence type="ECO:0000256" key="2">
    <source>
        <dbReference type="ARBA" id="ARBA00008816"/>
    </source>
</evidence>
<dbReference type="GO" id="GO:0016020">
    <property type="term" value="C:membrane"/>
    <property type="evidence" value="ECO:0007669"/>
    <property type="project" value="UniProtKB-SubCell"/>
</dbReference>
<dbReference type="SMART" id="SM00014">
    <property type="entry name" value="acidPPc"/>
    <property type="match status" value="1"/>
</dbReference>
<evidence type="ECO:0000256" key="4">
    <source>
        <dbReference type="ARBA" id="ARBA00022989"/>
    </source>
</evidence>
<dbReference type="RefSeq" id="XP_005644915.1">
    <property type="nucleotide sequence ID" value="XM_005644858.1"/>
</dbReference>
<evidence type="ECO:0000313" key="9">
    <source>
        <dbReference type="Proteomes" id="UP000007264"/>
    </source>
</evidence>
<evidence type="ECO:0000256" key="3">
    <source>
        <dbReference type="ARBA" id="ARBA00022692"/>
    </source>
</evidence>
<reference evidence="8 9" key="1">
    <citation type="journal article" date="2012" name="Genome Biol.">
        <title>The genome of the polar eukaryotic microalga coccomyxa subellipsoidea reveals traits of cold adaptation.</title>
        <authorList>
            <person name="Blanc G."/>
            <person name="Agarkova I."/>
            <person name="Grimwood J."/>
            <person name="Kuo A."/>
            <person name="Brueggeman A."/>
            <person name="Dunigan D."/>
            <person name="Gurnon J."/>
            <person name="Ladunga I."/>
            <person name="Lindquist E."/>
            <person name="Lucas S."/>
            <person name="Pangilinan J."/>
            <person name="Proschold T."/>
            <person name="Salamov A."/>
            <person name="Schmutz J."/>
            <person name="Weeks D."/>
            <person name="Yamada T."/>
            <person name="Claverie J.M."/>
            <person name="Grigoriev I."/>
            <person name="Van Etten J."/>
            <person name="Lomsadze A."/>
            <person name="Borodovsky M."/>
        </authorList>
    </citation>
    <scope>NUCLEOTIDE SEQUENCE [LARGE SCALE GENOMIC DNA]</scope>
    <source>
        <strain evidence="8 9">C-169</strain>
    </source>
</reference>
<dbReference type="Proteomes" id="UP000007264">
    <property type="component" value="Unassembled WGS sequence"/>
</dbReference>
<dbReference type="GeneID" id="17038347"/>
<evidence type="ECO:0000313" key="8">
    <source>
        <dbReference type="EMBL" id="EIE20371.1"/>
    </source>
</evidence>
<dbReference type="Pfam" id="PF01569">
    <property type="entry name" value="PAP2"/>
    <property type="match status" value="1"/>
</dbReference>
<dbReference type="PANTHER" id="PTHR10165:SF35">
    <property type="entry name" value="RE23632P"/>
    <property type="match status" value="1"/>
</dbReference>
<feature type="domain" description="Phosphatidic acid phosphatase type 2/haloperoxidase" evidence="7">
    <location>
        <begin position="146"/>
        <end position="313"/>
    </location>
</feature>
<dbReference type="STRING" id="574566.I0YPQ2"/>
<dbReference type="eggNOG" id="KOG3030">
    <property type="taxonomic scope" value="Eukaryota"/>
</dbReference>
<protein>
    <submittedName>
        <fullName evidence="8">Acid phosphatase/Vanadium-dependent haloperoxidase</fullName>
    </submittedName>
</protein>
<keyword evidence="9" id="KW-1185">Reference proteome</keyword>
<dbReference type="AlphaFoldDB" id="I0YPQ2"/>
<feature type="transmembrane region" description="Helical" evidence="6">
    <location>
        <begin position="259"/>
        <end position="279"/>
    </location>
</feature>
<feature type="transmembrane region" description="Helical" evidence="6">
    <location>
        <begin position="106"/>
        <end position="127"/>
    </location>
</feature>
<evidence type="ECO:0000259" key="7">
    <source>
        <dbReference type="SMART" id="SM00014"/>
    </source>
</evidence>
<sequence>MRLELPASLQLQTIAVAVLSFSRGLLLEPAATKVQKHTASWRLWHVNLKFVIASQQWATIILTILICCVPVAILHWGPGRHPRERDVFLYDGTISYPLGDDSVPAWVAWVIPLILLILTVLVGEFVLYKPLHANITNAITTTLHFVIDALAAFIVAILVQVATKSAVGRLRPDFLDRCQPAGGANYQFKPQYGTDTGVVCTQTDIKLLDDGRSSFPSGHACMSAVFVWYTAGYFMWAIYFRHRQSVFGRFIERTSWLGFFVKDLGHALALYWILLNVGFSWAVAGSRIVDNKHHPSDVVGGFFLGASVALIFVIRATACLKFIPVYNIDTDGAEHLRGGEHGVGDNRLEMAEMGDAPPAGGIPMGSVSPQPGRANSLGVAHSIPLN</sequence>
<keyword evidence="3 6" id="KW-0812">Transmembrane</keyword>
<dbReference type="InterPro" id="IPR000326">
    <property type="entry name" value="PAP2/HPO"/>
</dbReference>
<dbReference type="GO" id="GO:0008195">
    <property type="term" value="F:phosphatidate phosphatase activity"/>
    <property type="evidence" value="ECO:0007669"/>
    <property type="project" value="TreeGrafter"/>
</dbReference>
<accession>I0YPQ2</accession>
<feature type="transmembrane region" description="Helical" evidence="6">
    <location>
        <begin position="217"/>
        <end position="239"/>
    </location>
</feature>
<dbReference type="Gene3D" id="1.20.144.10">
    <property type="entry name" value="Phosphatidic acid phosphatase type 2/haloperoxidase"/>
    <property type="match status" value="1"/>
</dbReference>